<dbReference type="InterPro" id="IPR027417">
    <property type="entry name" value="P-loop_NTPase"/>
</dbReference>
<dbReference type="EMBL" id="VHLG01000012">
    <property type="protein sequence ID" value="TPW28602.1"/>
    <property type="molecule type" value="Genomic_DNA"/>
</dbReference>
<dbReference type="InterPro" id="IPR005021">
    <property type="entry name" value="Terminase_largesu-like"/>
</dbReference>
<keyword evidence="4" id="KW-1185">Reference proteome</keyword>
<dbReference type="Pfam" id="PF03354">
    <property type="entry name" value="TerL_ATPase"/>
    <property type="match status" value="1"/>
</dbReference>
<dbReference type="Gene3D" id="3.40.50.300">
    <property type="entry name" value="P-loop containing nucleotide triphosphate hydrolases"/>
    <property type="match status" value="1"/>
</dbReference>
<dbReference type="Proteomes" id="UP000318801">
    <property type="component" value="Unassembled WGS sequence"/>
</dbReference>
<dbReference type="InterPro" id="IPR046462">
    <property type="entry name" value="TerL_nuclease"/>
</dbReference>
<sequence>MQNPISFACPDWEDKLKRGETPIADLPLDPVLAEAAVDLFNLIRVPDIPGQPTMAEAGGEWVRDIVRAAFGSYDRESGKRFIGEVFNLVPKKNSKTTNAAALGLIAMMMNRRPNVDGVIIGPTQEVADKCFAQASGMIAADTYLSRRFKVIEHKKTIIDRHKDPDTGVALNTKLKIKSFDPKVVTGSIPAFAIIDELHLMAEMKDAARVIGQIRGGMITNDDSLLIIITTQSEIPPTGVFKDELEYARGVRDGKITEGVRMLPVLYEFPLTMQADEKKTWRNPNLWPMVLPNLGRSITIERLVGLYQQERDKGKEAEIRWASQHLNIQIGVGMHGDQWIGAENWPLRVRPGLTFETMLDICDVMVAGGDAGGADDLFGFGVIGRERQTGCWLSWSWAFALPILMERRKSIAPKIEELQKAGDLTVTKTAGEQVEIVADICCRIRDRGLFPKKSAIGLDPHGVAALVHALELEGFAPNEAVVPVGQGYKLNGAIKGLERRLFDGNFQHGGQALMNWCVGNAKAEKRGNNVYITKESAGTAKIDPLIALFNAAMLMDMNPVADESRNNRNSYFQHLGA</sequence>
<evidence type="ECO:0000259" key="2">
    <source>
        <dbReference type="Pfam" id="PF20441"/>
    </source>
</evidence>
<dbReference type="RefSeq" id="WP_141150320.1">
    <property type="nucleotide sequence ID" value="NZ_VHLG01000012.1"/>
</dbReference>
<name>A0A506U2L2_9HYPH</name>
<proteinExistence type="predicted"/>
<reference evidence="3 4" key="1">
    <citation type="submission" date="2019-06" db="EMBL/GenBank/DDBJ databases">
        <authorList>
            <person name="Li M."/>
        </authorList>
    </citation>
    <scope>NUCLEOTIDE SEQUENCE [LARGE SCALE GENOMIC DNA]</scope>
    <source>
        <strain evidence="3 4">BGMRC2036</strain>
    </source>
</reference>
<evidence type="ECO:0000313" key="4">
    <source>
        <dbReference type="Proteomes" id="UP000318801"/>
    </source>
</evidence>
<dbReference type="PANTHER" id="PTHR41287">
    <property type="match status" value="1"/>
</dbReference>
<dbReference type="OrthoDB" id="9760250at2"/>
<comment type="caution">
    <text evidence="3">The sequence shown here is derived from an EMBL/GenBank/DDBJ whole genome shotgun (WGS) entry which is preliminary data.</text>
</comment>
<dbReference type="Pfam" id="PF20441">
    <property type="entry name" value="TerL_nuclease"/>
    <property type="match status" value="1"/>
</dbReference>
<dbReference type="InterPro" id="IPR046461">
    <property type="entry name" value="TerL_ATPase"/>
</dbReference>
<dbReference type="AlphaFoldDB" id="A0A506U2L2"/>
<dbReference type="GO" id="GO:0004519">
    <property type="term" value="F:endonuclease activity"/>
    <property type="evidence" value="ECO:0007669"/>
    <property type="project" value="InterPro"/>
</dbReference>
<feature type="domain" description="Terminase large subunit-like ATPase" evidence="1">
    <location>
        <begin position="61"/>
        <end position="248"/>
    </location>
</feature>
<dbReference type="PANTHER" id="PTHR41287:SF1">
    <property type="entry name" value="PROTEIN YMFN"/>
    <property type="match status" value="1"/>
</dbReference>
<protein>
    <submittedName>
        <fullName evidence="3">Terminase large subunit</fullName>
    </submittedName>
</protein>
<feature type="domain" description="Terminase large subunit-like endonuclease" evidence="2">
    <location>
        <begin position="273"/>
        <end position="552"/>
    </location>
</feature>
<evidence type="ECO:0000259" key="1">
    <source>
        <dbReference type="Pfam" id="PF03354"/>
    </source>
</evidence>
<gene>
    <name evidence="3" type="ORF">FJU08_17515</name>
</gene>
<organism evidence="3 4">
    <name type="scientific">Martelella alba</name>
    <dbReference type="NCBI Taxonomy" id="2590451"/>
    <lineage>
        <taxon>Bacteria</taxon>
        <taxon>Pseudomonadati</taxon>
        <taxon>Pseudomonadota</taxon>
        <taxon>Alphaproteobacteria</taxon>
        <taxon>Hyphomicrobiales</taxon>
        <taxon>Aurantimonadaceae</taxon>
        <taxon>Martelella</taxon>
    </lineage>
</organism>
<accession>A0A506U2L2</accession>
<evidence type="ECO:0000313" key="3">
    <source>
        <dbReference type="EMBL" id="TPW28602.1"/>
    </source>
</evidence>